<name>A0A8E2I6X3_9BACI</name>
<dbReference type="RefSeq" id="WP_071977658.1">
    <property type="nucleotide sequence ID" value="NZ_CP065424.1"/>
</dbReference>
<dbReference type="InterPro" id="IPR025437">
    <property type="entry name" value="YfhE-like"/>
</dbReference>
<organism evidence="2 3">
    <name type="scientific">Heyndrickxia oleronia</name>
    <dbReference type="NCBI Taxonomy" id="38875"/>
    <lineage>
        <taxon>Bacteria</taxon>
        <taxon>Bacillati</taxon>
        <taxon>Bacillota</taxon>
        <taxon>Bacilli</taxon>
        <taxon>Bacillales</taxon>
        <taxon>Bacillaceae</taxon>
        <taxon>Heyndrickxia</taxon>
    </lineage>
</organism>
<reference evidence="1" key="2">
    <citation type="submission" date="2023-03" db="EMBL/GenBank/DDBJ databases">
        <title>Bacterial isolates from washroom surfaces on a university campus.</title>
        <authorList>
            <person name="Holman D.B."/>
            <person name="Gzyl K.E."/>
            <person name="Taheri A.E."/>
        </authorList>
    </citation>
    <scope>NUCLEOTIDE SEQUENCE</scope>
    <source>
        <strain evidence="1">RD03</strain>
    </source>
</reference>
<gene>
    <name evidence="2" type="ORF">BWZ43_17340</name>
    <name evidence="1" type="ORF">P5X88_25985</name>
</gene>
<protein>
    <submittedName>
        <fullName evidence="1">YfhE family protein</fullName>
    </submittedName>
</protein>
<dbReference type="Proteomes" id="UP001159179">
    <property type="component" value="Unassembled WGS sequence"/>
</dbReference>
<dbReference type="EMBL" id="MTLA01000225">
    <property type="protein sequence ID" value="OOP67140.1"/>
    <property type="molecule type" value="Genomic_DNA"/>
</dbReference>
<dbReference type="AlphaFoldDB" id="A0A8E2I6X3"/>
<accession>A0A8E2I6X3</accession>
<dbReference type="Pfam" id="PF14152">
    <property type="entry name" value="YfhE"/>
    <property type="match status" value="1"/>
</dbReference>
<proteinExistence type="predicted"/>
<evidence type="ECO:0000313" key="3">
    <source>
        <dbReference type="Proteomes" id="UP000189761"/>
    </source>
</evidence>
<evidence type="ECO:0000313" key="1">
    <source>
        <dbReference type="EMBL" id="MDH5164389.1"/>
    </source>
</evidence>
<reference evidence="2 3" key="1">
    <citation type="submission" date="2017-01" db="EMBL/GenBank/DDBJ databases">
        <title>Draft genome sequence of Bacillus oleronius.</title>
        <authorList>
            <person name="Allam M."/>
        </authorList>
    </citation>
    <scope>NUCLEOTIDE SEQUENCE [LARGE SCALE GENOMIC DNA]</scope>
    <source>
        <strain evidence="2 3">DSM 9356</strain>
    </source>
</reference>
<dbReference type="Proteomes" id="UP000189761">
    <property type="component" value="Unassembled WGS sequence"/>
</dbReference>
<evidence type="ECO:0000313" key="2">
    <source>
        <dbReference type="EMBL" id="OOP67140.1"/>
    </source>
</evidence>
<sequence>MSKDKRVKTKSNLSSMQAINYAHEFKIADRAGGYIQDRQKNS</sequence>
<dbReference type="EMBL" id="JAROYP010000030">
    <property type="protein sequence ID" value="MDH5164389.1"/>
    <property type="molecule type" value="Genomic_DNA"/>
</dbReference>
<comment type="caution">
    <text evidence="2">The sequence shown here is derived from an EMBL/GenBank/DDBJ whole genome shotgun (WGS) entry which is preliminary data.</text>
</comment>
<keyword evidence="3" id="KW-1185">Reference proteome</keyword>